<gene>
    <name evidence="8" type="ordered locus">Glov_1903</name>
</gene>
<evidence type="ECO:0000256" key="4">
    <source>
        <dbReference type="ARBA" id="ARBA00022982"/>
    </source>
</evidence>
<keyword evidence="3 6" id="KW-0479">Metal-binding</keyword>
<dbReference type="PROSITE" id="PS51007">
    <property type="entry name" value="CYTC"/>
    <property type="match status" value="1"/>
</dbReference>
<evidence type="ECO:0000313" key="8">
    <source>
        <dbReference type="EMBL" id="ACD95619.1"/>
    </source>
</evidence>
<dbReference type="Proteomes" id="UP000002420">
    <property type="component" value="Chromosome"/>
</dbReference>
<name>B3E1W9_TRIL1</name>
<dbReference type="EMBL" id="CP001089">
    <property type="protein sequence ID" value="ACD95619.1"/>
    <property type="molecule type" value="Genomic_DNA"/>
</dbReference>
<dbReference type="SUPFAM" id="SSF46626">
    <property type="entry name" value="Cytochrome c"/>
    <property type="match status" value="1"/>
</dbReference>
<evidence type="ECO:0000313" key="9">
    <source>
        <dbReference type="Proteomes" id="UP000002420"/>
    </source>
</evidence>
<dbReference type="HOGENOM" id="CLU_2167339_0_0_7"/>
<dbReference type="GO" id="GO:0020037">
    <property type="term" value="F:heme binding"/>
    <property type="evidence" value="ECO:0007669"/>
    <property type="project" value="InterPro"/>
</dbReference>
<keyword evidence="1" id="KW-0813">Transport</keyword>
<evidence type="ECO:0000256" key="3">
    <source>
        <dbReference type="ARBA" id="ARBA00022723"/>
    </source>
</evidence>
<dbReference type="GO" id="GO:0046872">
    <property type="term" value="F:metal ion binding"/>
    <property type="evidence" value="ECO:0007669"/>
    <property type="project" value="UniProtKB-KW"/>
</dbReference>
<dbReference type="STRING" id="398767.Glov_1903"/>
<keyword evidence="5 6" id="KW-0408">Iron</keyword>
<dbReference type="Gene3D" id="1.10.760.10">
    <property type="entry name" value="Cytochrome c-like domain"/>
    <property type="match status" value="1"/>
</dbReference>
<dbReference type="InterPro" id="IPR036909">
    <property type="entry name" value="Cyt_c-like_dom_sf"/>
</dbReference>
<keyword evidence="4" id="KW-0249">Electron transport</keyword>
<keyword evidence="9" id="KW-1185">Reference proteome</keyword>
<evidence type="ECO:0000256" key="5">
    <source>
        <dbReference type="ARBA" id="ARBA00023004"/>
    </source>
</evidence>
<sequence length="110" mass="11693">MQAACLVAGVMLIMAGCSQQDNRPETRKQQQTPAVFQSSQKFAELCAACHGVRARGGVGPDLTVSRFKYGKDRASIKKSILEGRPGGMPAFGAHIKPEDAAALADYLLSL</sequence>
<dbReference type="eggNOG" id="COG2010">
    <property type="taxonomic scope" value="Bacteria"/>
</dbReference>
<evidence type="ECO:0000256" key="6">
    <source>
        <dbReference type="PROSITE-ProRule" id="PRU00433"/>
    </source>
</evidence>
<proteinExistence type="predicted"/>
<evidence type="ECO:0000256" key="2">
    <source>
        <dbReference type="ARBA" id="ARBA00022617"/>
    </source>
</evidence>
<dbReference type="InterPro" id="IPR051811">
    <property type="entry name" value="Cytochrome_c550/c551-like"/>
</dbReference>
<dbReference type="GO" id="GO:0009055">
    <property type="term" value="F:electron transfer activity"/>
    <property type="evidence" value="ECO:0007669"/>
    <property type="project" value="InterPro"/>
</dbReference>
<dbReference type="AlphaFoldDB" id="B3E1W9"/>
<keyword evidence="2 6" id="KW-0349">Heme</keyword>
<evidence type="ECO:0000256" key="1">
    <source>
        <dbReference type="ARBA" id="ARBA00022448"/>
    </source>
</evidence>
<accession>B3E1W9</accession>
<dbReference type="KEGG" id="glo:Glov_1903"/>
<reference evidence="8 9" key="1">
    <citation type="submission" date="2008-05" db="EMBL/GenBank/DDBJ databases">
        <title>Complete sequence of chromosome of Geobacter lovleyi SZ.</title>
        <authorList>
            <consortium name="US DOE Joint Genome Institute"/>
            <person name="Lucas S."/>
            <person name="Copeland A."/>
            <person name="Lapidus A."/>
            <person name="Glavina del Rio T."/>
            <person name="Dalin E."/>
            <person name="Tice H."/>
            <person name="Bruce D."/>
            <person name="Goodwin L."/>
            <person name="Pitluck S."/>
            <person name="Chertkov O."/>
            <person name="Meincke L."/>
            <person name="Brettin T."/>
            <person name="Detter J.C."/>
            <person name="Han C."/>
            <person name="Tapia R."/>
            <person name="Kuske C.R."/>
            <person name="Schmutz J."/>
            <person name="Larimer F."/>
            <person name="Land M."/>
            <person name="Hauser L."/>
            <person name="Kyrpides N."/>
            <person name="Mikhailova N."/>
            <person name="Sung Y."/>
            <person name="Fletcher K.E."/>
            <person name="Ritalahti K.M."/>
            <person name="Loeffler F.E."/>
            <person name="Richardson P."/>
        </authorList>
    </citation>
    <scope>NUCLEOTIDE SEQUENCE [LARGE SCALE GENOMIC DNA]</scope>
    <source>
        <strain evidence="9">ATCC BAA-1151 / DSM 17278 / SZ</strain>
    </source>
</reference>
<protein>
    <recommendedName>
        <fullName evidence="7">Cytochrome c domain-containing protein</fullName>
    </recommendedName>
</protein>
<feature type="domain" description="Cytochrome c" evidence="7">
    <location>
        <begin position="33"/>
        <end position="110"/>
    </location>
</feature>
<evidence type="ECO:0000259" key="7">
    <source>
        <dbReference type="PROSITE" id="PS51007"/>
    </source>
</evidence>
<dbReference type="PANTHER" id="PTHR37823">
    <property type="entry name" value="CYTOCHROME C-553-LIKE"/>
    <property type="match status" value="1"/>
</dbReference>
<organism evidence="8 9">
    <name type="scientific">Trichlorobacter lovleyi (strain ATCC BAA-1151 / DSM 17278 / SZ)</name>
    <name type="common">Geobacter lovleyi</name>
    <dbReference type="NCBI Taxonomy" id="398767"/>
    <lineage>
        <taxon>Bacteria</taxon>
        <taxon>Pseudomonadati</taxon>
        <taxon>Thermodesulfobacteriota</taxon>
        <taxon>Desulfuromonadia</taxon>
        <taxon>Geobacterales</taxon>
        <taxon>Geobacteraceae</taxon>
        <taxon>Trichlorobacter</taxon>
    </lineage>
</organism>
<dbReference type="InterPro" id="IPR009056">
    <property type="entry name" value="Cyt_c-like_dom"/>
</dbReference>
<dbReference type="Pfam" id="PF13442">
    <property type="entry name" value="Cytochrome_CBB3"/>
    <property type="match status" value="1"/>
</dbReference>